<dbReference type="PANTHER" id="PTHR48045">
    <property type="entry name" value="UDP-GLYCOSYLTRANSFERASE 72B1"/>
    <property type="match status" value="1"/>
</dbReference>
<dbReference type="AlphaFoldDB" id="A0A0C9USC9"/>
<dbReference type="EMBL" id="KN837314">
    <property type="protein sequence ID" value="KIJ28125.1"/>
    <property type="molecule type" value="Genomic_DNA"/>
</dbReference>
<gene>
    <name evidence="2" type="ORF">M422DRAFT_71475</name>
</gene>
<keyword evidence="1 2" id="KW-0808">Transferase</keyword>
<dbReference type="Pfam" id="PF00201">
    <property type="entry name" value="UDPGT"/>
    <property type="match status" value="1"/>
</dbReference>
<name>A0A0C9USC9_SPHS4</name>
<dbReference type="CDD" id="cd03784">
    <property type="entry name" value="GT1_Gtf-like"/>
    <property type="match status" value="1"/>
</dbReference>
<dbReference type="Proteomes" id="UP000054279">
    <property type="component" value="Unassembled WGS sequence"/>
</dbReference>
<reference evidence="2 3" key="1">
    <citation type="submission" date="2014-06" db="EMBL/GenBank/DDBJ databases">
        <title>Evolutionary Origins and Diversification of the Mycorrhizal Mutualists.</title>
        <authorList>
            <consortium name="DOE Joint Genome Institute"/>
            <consortium name="Mycorrhizal Genomics Consortium"/>
            <person name="Kohler A."/>
            <person name="Kuo A."/>
            <person name="Nagy L.G."/>
            <person name="Floudas D."/>
            <person name="Copeland A."/>
            <person name="Barry K.W."/>
            <person name="Cichocki N."/>
            <person name="Veneault-Fourrey C."/>
            <person name="LaButti K."/>
            <person name="Lindquist E.A."/>
            <person name="Lipzen A."/>
            <person name="Lundell T."/>
            <person name="Morin E."/>
            <person name="Murat C."/>
            <person name="Riley R."/>
            <person name="Ohm R."/>
            <person name="Sun H."/>
            <person name="Tunlid A."/>
            <person name="Henrissat B."/>
            <person name="Grigoriev I.V."/>
            <person name="Hibbett D.S."/>
            <person name="Martin F."/>
        </authorList>
    </citation>
    <scope>NUCLEOTIDE SEQUENCE [LARGE SCALE GENOMIC DNA]</scope>
    <source>
        <strain evidence="2 3">SS14</strain>
    </source>
</reference>
<dbReference type="GO" id="GO:0008194">
    <property type="term" value="F:UDP-glycosyltransferase activity"/>
    <property type="evidence" value="ECO:0007669"/>
    <property type="project" value="InterPro"/>
</dbReference>
<dbReference type="InterPro" id="IPR002213">
    <property type="entry name" value="UDP_glucos_trans"/>
</dbReference>
<dbReference type="OrthoDB" id="5835829at2759"/>
<dbReference type="Gene3D" id="3.40.50.2000">
    <property type="entry name" value="Glycogen Phosphorylase B"/>
    <property type="match status" value="2"/>
</dbReference>
<evidence type="ECO:0000313" key="2">
    <source>
        <dbReference type="EMBL" id="KIJ28125.1"/>
    </source>
</evidence>
<dbReference type="HOGENOM" id="CLU_001724_12_1_1"/>
<proteinExistence type="predicted"/>
<accession>A0A0C9USC9</accession>
<protein>
    <submittedName>
        <fullName evidence="2">Glycosyltransferase family 1 protein</fullName>
    </submittedName>
</protein>
<dbReference type="SUPFAM" id="SSF53756">
    <property type="entry name" value="UDP-Glycosyltransferase/glycogen phosphorylase"/>
    <property type="match status" value="1"/>
</dbReference>
<keyword evidence="3" id="KW-1185">Reference proteome</keyword>
<organism evidence="2 3">
    <name type="scientific">Sphaerobolus stellatus (strain SS14)</name>
    <dbReference type="NCBI Taxonomy" id="990650"/>
    <lineage>
        <taxon>Eukaryota</taxon>
        <taxon>Fungi</taxon>
        <taxon>Dikarya</taxon>
        <taxon>Basidiomycota</taxon>
        <taxon>Agaricomycotina</taxon>
        <taxon>Agaricomycetes</taxon>
        <taxon>Phallomycetidae</taxon>
        <taxon>Geastrales</taxon>
        <taxon>Sphaerobolaceae</taxon>
        <taxon>Sphaerobolus</taxon>
    </lineage>
</organism>
<evidence type="ECO:0000313" key="3">
    <source>
        <dbReference type="Proteomes" id="UP000054279"/>
    </source>
</evidence>
<evidence type="ECO:0000256" key="1">
    <source>
        <dbReference type="ARBA" id="ARBA00022679"/>
    </source>
</evidence>
<sequence length="517" mass="56858">MASPRHLAIVSLPGWGHLRPLLALSRKIVDQKPDVVVTILTAGEVIKKAHLELDRYFSGEQKLKDNIRVIGFVVETFDWFQLFTEYGVLIEPFYKSVLQQETISCVVTGKSYEPWPKPKVVLFDMYLNVFSTLKAVDPSVKLLTWSPGNTSATLRTCGPEEIGGNGDVSAKARAELERSGGEQKKIESKITFGTSGKVVQIPGLPPMFDYEFYPNEIMEMQHDLLLGLFTNGYRSLTGADGVIASGSIAYESEALLAYKDWCIRQGKEFYTVGPLALLNNESRSLSQSNANEKALSDKGLDIEAFLNQAFEKYGAHSVLYISFGTAWWPNPAHLHAFIAVLLELKIPFISAHATPASALPPDLANKIQESGLGLTSKWAPQQLILNHKATGWFLTHCGQNSVVESLTYGIPLIAWPLGGDQPDNAARLSVILNVAYQVIEARTGEAGLKSLKRGAQPSGTVEALTREARQILERAQGPDGAQKRKNAQAIASNLKRAWEVDGDAYNDLKKFLGKEFP</sequence>
<dbReference type="PANTHER" id="PTHR48045:SF34">
    <property type="entry name" value="ISOFLAVONE 7-O-GLUCOSYLTRANSFERASE 1-LIKE"/>
    <property type="match status" value="1"/>
</dbReference>